<feature type="compositionally biased region" description="Polar residues" evidence="2">
    <location>
        <begin position="113"/>
        <end position="126"/>
    </location>
</feature>
<feature type="compositionally biased region" description="Basic and acidic residues" evidence="2">
    <location>
        <begin position="68"/>
        <end position="79"/>
    </location>
</feature>
<evidence type="ECO:0000256" key="1">
    <source>
        <dbReference type="SAM" id="Coils"/>
    </source>
</evidence>
<feature type="compositionally biased region" description="Polar residues" evidence="2">
    <location>
        <begin position="56"/>
        <end position="67"/>
    </location>
</feature>
<evidence type="ECO:0000256" key="2">
    <source>
        <dbReference type="SAM" id="MobiDB-lite"/>
    </source>
</evidence>
<proteinExistence type="predicted"/>
<feature type="coiled-coil region" evidence="1">
    <location>
        <begin position="382"/>
        <end position="413"/>
    </location>
</feature>
<keyword evidence="4" id="KW-1185">Reference proteome</keyword>
<feature type="compositionally biased region" description="Basic and acidic residues" evidence="2">
    <location>
        <begin position="127"/>
        <end position="138"/>
    </location>
</feature>
<feature type="coiled-coil region" evidence="1">
    <location>
        <begin position="277"/>
        <end position="347"/>
    </location>
</feature>
<keyword evidence="1" id="KW-0175">Coiled coil</keyword>
<dbReference type="AlphaFoldDB" id="A0A0C2WQU0"/>
<organism evidence="3 4">
    <name type="scientific">Amanita muscaria (strain Koide BX008)</name>
    <dbReference type="NCBI Taxonomy" id="946122"/>
    <lineage>
        <taxon>Eukaryota</taxon>
        <taxon>Fungi</taxon>
        <taxon>Dikarya</taxon>
        <taxon>Basidiomycota</taxon>
        <taxon>Agaricomycotina</taxon>
        <taxon>Agaricomycetes</taxon>
        <taxon>Agaricomycetidae</taxon>
        <taxon>Agaricales</taxon>
        <taxon>Pluteineae</taxon>
        <taxon>Amanitaceae</taxon>
        <taxon>Amanita</taxon>
    </lineage>
</organism>
<sequence length="533" mass="58884">MTAISHPTKPKKGTNVGTLSSDSRPAPLEGDSTTESHTAADTPKVPQHALDRVGPLQSSAGLDTTAKSQKEPKSTEPKKTLVNVDTASDEPPPASPERVEVEKSTTESEADASIQSSTGLDITVSQKELRSTELEKPLVNDVGTASSESPPAPPKQVEEVHDSTTGSHSGADASTQSSTGLNTTPVSQKALHTIEPERTQTNTTDVDTPLLAKISDSLKTQCTTSNIDVSAQDSHLIRSSEVVKDGTVSNLPSQKKQKASDPAQVEDGHATTPSMEEDAVNQRMAKYEEAIRGLKAKLLSMETFASQQAGNRREEIERLESKISGMKETVDQQKQEYKEEIESFKKAIVADMGQETPKDIGRLEGKHEKEVQRLEAIVVDTDKQTSKEIERLERKHEKVIQRLEASVADMDKQAPKEIERLEGKHEKAIQRLEAIVFDIDKQASKEIERLERKHEKDIQRLEAIVVDMDKQTSKEIERLERKHEKDIQRLEAIVVDMGKQGLKEIERSQPKVFIEEDAKQPKTKELQTRGSTV</sequence>
<protein>
    <submittedName>
        <fullName evidence="3">Uncharacterized protein</fullName>
    </submittedName>
</protein>
<name>A0A0C2WQU0_AMAMK</name>
<dbReference type="InParanoid" id="A0A0C2WQU0"/>
<gene>
    <name evidence="3" type="ORF">M378DRAFT_198590</name>
</gene>
<dbReference type="Proteomes" id="UP000054549">
    <property type="component" value="Unassembled WGS sequence"/>
</dbReference>
<feature type="compositionally biased region" description="Polar residues" evidence="2">
    <location>
        <begin position="163"/>
        <end position="187"/>
    </location>
</feature>
<dbReference type="EMBL" id="KN818253">
    <property type="protein sequence ID" value="KIL64007.1"/>
    <property type="molecule type" value="Genomic_DNA"/>
</dbReference>
<feature type="compositionally biased region" description="Basic and acidic residues" evidence="2">
    <location>
        <begin position="97"/>
        <end position="106"/>
    </location>
</feature>
<reference evidence="3 4" key="1">
    <citation type="submission" date="2014-04" db="EMBL/GenBank/DDBJ databases">
        <title>Evolutionary Origins and Diversification of the Mycorrhizal Mutualists.</title>
        <authorList>
            <consortium name="DOE Joint Genome Institute"/>
            <consortium name="Mycorrhizal Genomics Consortium"/>
            <person name="Kohler A."/>
            <person name="Kuo A."/>
            <person name="Nagy L.G."/>
            <person name="Floudas D."/>
            <person name="Copeland A."/>
            <person name="Barry K.W."/>
            <person name="Cichocki N."/>
            <person name="Veneault-Fourrey C."/>
            <person name="LaButti K."/>
            <person name="Lindquist E.A."/>
            <person name="Lipzen A."/>
            <person name="Lundell T."/>
            <person name="Morin E."/>
            <person name="Murat C."/>
            <person name="Riley R."/>
            <person name="Ohm R."/>
            <person name="Sun H."/>
            <person name="Tunlid A."/>
            <person name="Henrissat B."/>
            <person name="Grigoriev I.V."/>
            <person name="Hibbett D.S."/>
            <person name="Martin F."/>
        </authorList>
    </citation>
    <scope>NUCLEOTIDE SEQUENCE [LARGE SCALE GENOMIC DNA]</scope>
    <source>
        <strain evidence="3 4">Koide BX008</strain>
    </source>
</reference>
<evidence type="ECO:0000313" key="3">
    <source>
        <dbReference type="EMBL" id="KIL64007.1"/>
    </source>
</evidence>
<accession>A0A0C2WQU0</accession>
<feature type="region of interest" description="Disordered" evidence="2">
    <location>
        <begin position="240"/>
        <end position="277"/>
    </location>
</feature>
<evidence type="ECO:0000313" key="4">
    <source>
        <dbReference type="Proteomes" id="UP000054549"/>
    </source>
</evidence>
<feature type="region of interest" description="Disordered" evidence="2">
    <location>
        <begin position="1"/>
        <end position="209"/>
    </location>
</feature>
<feature type="coiled-coil region" evidence="1">
    <location>
        <begin position="440"/>
        <end position="493"/>
    </location>
</feature>
<dbReference type="HOGENOM" id="CLU_510852_0_0_1"/>